<evidence type="ECO:0000313" key="3">
    <source>
        <dbReference type="EMBL" id="AFL89293.1"/>
    </source>
</evidence>
<dbReference type="eggNOG" id="ENOG5030N7Z">
    <property type="taxonomic scope" value="Bacteria"/>
</dbReference>
<accession>I3ZJ75</accession>
<feature type="compositionally biased region" description="Basic and acidic residues" evidence="1">
    <location>
        <begin position="85"/>
        <end position="99"/>
    </location>
</feature>
<dbReference type="AlphaFoldDB" id="I3ZJ75"/>
<dbReference type="KEGG" id="trs:Terro_3061"/>
<keyword evidence="5" id="KW-1185">Reference proteome</keyword>
<proteinExistence type="predicted"/>
<name>I3ZJ75_TERRK</name>
<dbReference type="Proteomes" id="UP000006056">
    <property type="component" value="Chromosome"/>
</dbReference>
<gene>
    <name evidence="3" type="ordered locus">Terro_3061</name>
    <name evidence="4" type="ordered locus">Terro_3142</name>
</gene>
<organism evidence="3 5">
    <name type="scientific">Terriglobus roseus (strain DSM 18391 / NRRL B-41598 / KBS 63)</name>
    <dbReference type="NCBI Taxonomy" id="926566"/>
    <lineage>
        <taxon>Bacteria</taxon>
        <taxon>Pseudomonadati</taxon>
        <taxon>Acidobacteriota</taxon>
        <taxon>Terriglobia</taxon>
        <taxon>Terriglobales</taxon>
        <taxon>Acidobacteriaceae</taxon>
        <taxon>Terriglobus</taxon>
    </lineage>
</organism>
<feature type="signal peptide" evidence="2">
    <location>
        <begin position="1"/>
        <end position="22"/>
    </location>
</feature>
<keyword evidence="2" id="KW-0732">Signal</keyword>
<feature type="region of interest" description="Disordered" evidence="1">
    <location>
        <begin position="51"/>
        <end position="118"/>
    </location>
</feature>
<reference evidence="3 5" key="1">
    <citation type="submission" date="2012-06" db="EMBL/GenBank/DDBJ databases">
        <title>Complete genome of Terriglobus roseus DSM 18391.</title>
        <authorList>
            <consortium name="US DOE Joint Genome Institute (JGI-PGF)"/>
            <person name="Lucas S."/>
            <person name="Copeland A."/>
            <person name="Lapidus A."/>
            <person name="Glavina del Rio T."/>
            <person name="Dalin E."/>
            <person name="Tice H."/>
            <person name="Bruce D."/>
            <person name="Goodwin L."/>
            <person name="Pitluck S."/>
            <person name="Peters L."/>
            <person name="Mikhailova N."/>
            <person name="Munk A.C.C."/>
            <person name="Kyrpides N."/>
            <person name="Mavromatis K."/>
            <person name="Ivanova N."/>
            <person name="Brettin T."/>
            <person name="Detter J.C."/>
            <person name="Han C."/>
            <person name="Larimer F."/>
            <person name="Land M."/>
            <person name="Hauser L."/>
            <person name="Markowitz V."/>
            <person name="Cheng J.-F."/>
            <person name="Hugenholtz P."/>
            <person name="Woyke T."/>
            <person name="Wu D."/>
            <person name="Brambilla E."/>
            <person name="Klenk H.-P."/>
            <person name="Eisen J.A."/>
        </authorList>
    </citation>
    <scope>NUCLEOTIDE SEQUENCE [LARGE SCALE GENOMIC DNA]</scope>
    <source>
        <strain evidence="3">DSM 18391</strain>
        <strain evidence="5">DSM 18391 / NRRL B-41598 / KBS 63</strain>
    </source>
</reference>
<dbReference type="KEGG" id="trs:Terro_3142"/>
<feature type="chain" id="PRO_5007673805" description="DUF4148 domain-containing protein" evidence="2">
    <location>
        <begin position="23"/>
        <end position="118"/>
    </location>
</feature>
<evidence type="ECO:0000313" key="4">
    <source>
        <dbReference type="EMBL" id="AFL89371.1"/>
    </source>
</evidence>
<dbReference type="EMBL" id="CP003379">
    <property type="protein sequence ID" value="AFL89293.1"/>
    <property type="molecule type" value="Genomic_DNA"/>
</dbReference>
<protein>
    <recommendedName>
        <fullName evidence="6">DUF4148 domain-containing protein</fullName>
    </recommendedName>
</protein>
<evidence type="ECO:0008006" key="6">
    <source>
        <dbReference type="Google" id="ProtNLM"/>
    </source>
</evidence>
<evidence type="ECO:0000256" key="1">
    <source>
        <dbReference type="SAM" id="MobiDB-lite"/>
    </source>
</evidence>
<evidence type="ECO:0000256" key="2">
    <source>
        <dbReference type="SAM" id="SignalP"/>
    </source>
</evidence>
<dbReference type="HOGENOM" id="CLU_168133_1_0_0"/>
<dbReference type="EMBL" id="CP003379">
    <property type="protein sequence ID" value="AFL89371.1"/>
    <property type="molecule type" value="Genomic_DNA"/>
</dbReference>
<sequence>MYLKSLVVAASLLIIPASSAFAQRTTYHQRHSINARQDRQQARIARGVQDGQITPGGAAHAEANQAKLASRENSMRAADGGRLTASDRHKLAREQDRTSRGIYNRNHNAATDPGVLPR</sequence>
<dbReference type="RefSeq" id="WP_014786557.1">
    <property type="nucleotide sequence ID" value="NC_018014.1"/>
</dbReference>
<evidence type="ECO:0000313" key="5">
    <source>
        <dbReference type="Proteomes" id="UP000006056"/>
    </source>
</evidence>